<accession>U5QK36</accession>
<evidence type="ECO:0000313" key="8">
    <source>
        <dbReference type="EMBL" id="AGY59258.1"/>
    </source>
</evidence>
<evidence type="ECO:0000259" key="6">
    <source>
        <dbReference type="Pfam" id="PF04542"/>
    </source>
</evidence>
<dbReference type="Gene3D" id="1.10.10.10">
    <property type="entry name" value="Winged helix-like DNA-binding domain superfamily/Winged helix DNA-binding domain"/>
    <property type="match status" value="1"/>
</dbReference>
<proteinExistence type="inferred from homology"/>
<dbReference type="PANTHER" id="PTHR43133">
    <property type="entry name" value="RNA POLYMERASE ECF-TYPE SIGMA FACTO"/>
    <property type="match status" value="1"/>
</dbReference>
<dbReference type="NCBIfam" id="NF009171">
    <property type="entry name" value="PRK12518.1"/>
    <property type="match status" value="1"/>
</dbReference>
<dbReference type="Pfam" id="PF04545">
    <property type="entry name" value="Sigma70_r4"/>
    <property type="match status" value="1"/>
</dbReference>
<dbReference type="GO" id="GO:0006352">
    <property type="term" value="P:DNA-templated transcription initiation"/>
    <property type="evidence" value="ECO:0007669"/>
    <property type="project" value="InterPro"/>
</dbReference>
<dbReference type="InterPro" id="IPR036388">
    <property type="entry name" value="WH-like_DNA-bd_sf"/>
</dbReference>
<dbReference type="HOGENOM" id="CLU_047691_3_0_3"/>
<dbReference type="GO" id="GO:0016987">
    <property type="term" value="F:sigma factor activity"/>
    <property type="evidence" value="ECO:0007669"/>
    <property type="project" value="UniProtKB-KW"/>
</dbReference>
<evidence type="ECO:0000313" key="9">
    <source>
        <dbReference type="Proteomes" id="UP000017396"/>
    </source>
</evidence>
<dbReference type="InterPro" id="IPR014284">
    <property type="entry name" value="RNA_pol_sigma-70_dom"/>
</dbReference>
<dbReference type="SUPFAM" id="SSF88659">
    <property type="entry name" value="Sigma3 and sigma4 domains of RNA polymerase sigma factors"/>
    <property type="match status" value="1"/>
</dbReference>
<dbReference type="InterPro" id="IPR039425">
    <property type="entry name" value="RNA_pol_sigma-70-like"/>
</dbReference>
<reference evidence="8 9" key="1">
    <citation type="journal article" date="2013" name="PLoS ONE">
        <title>Cultivation and Complete Genome Sequencing of Gloeobacter kilaueensis sp. nov., from a Lava Cave in Kilauea Caldera, Hawai'i.</title>
        <authorList>
            <person name="Saw J.H."/>
            <person name="Schatz M."/>
            <person name="Brown M.V."/>
            <person name="Kunkel D.D."/>
            <person name="Foster J.S."/>
            <person name="Shick H."/>
            <person name="Christensen S."/>
            <person name="Hou S."/>
            <person name="Wan X."/>
            <person name="Donachie S.P."/>
        </authorList>
    </citation>
    <scope>NUCLEOTIDE SEQUENCE [LARGE SCALE GENOMIC DNA]</scope>
    <source>
        <strain evidence="9">JS</strain>
    </source>
</reference>
<dbReference type="AlphaFoldDB" id="U5QK36"/>
<dbReference type="SUPFAM" id="SSF88946">
    <property type="entry name" value="Sigma2 domain of RNA polymerase sigma factors"/>
    <property type="match status" value="1"/>
</dbReference>
<dbReference type="NCBIfam" id="TIGR02937">
    <property type="entry name" value="sigma70-ECF"/>
    <property type="match status" value="1"/>
</dbReference>
<organism evidence="8 9">
    <name type="scientific">Gloeobacter kilaueensis (strain ATCC BAA-2537 / CCAP 1431/1 / ULC 316 / JS1)</name>
    <dbReference type="NCBI Taxonomy" id="1183438"/>
    <lineage>
        <taxon>Bacteria</taxon>
        <taxon>Bacillati</taxon>
        <taxon>Cyanobacteriota</taxon>
        <taxon>Cyanophyceae</taxon>
        <taxon>Gloeobacterales</taxon>
        <taxon>Gloeobacteraceae</taxon>
        <taxon>Gloeobacter</taxon>
    </lineage>
</organism>
<dbReference type="eggNOG" id="COG1595">
    <property type="taxonomic scope" value="Bacteria"/>
</dbReference>
<dbReference type="Pfam" id="PF04542">
    <property type="entry name" value="Sigma70_r2"/>
    <property type="match status" value="1"/>
</dbReference>
<evidence type="ECO:0000256" key="1">
    <source>
        <dbReference type="ARBA" id="ARBA00010641"/>
    </source>
</evidence>
<keyword evidence="9" id="KW-1185">Reference proteome</keyword>
<dbReference type="InterPro" id="IPR013325">
    <property type="entry name" value="RNA_pol_sigma_r2"/>
</dbReference>
<feature type="domain" description="RNA polymerase sigma-70 region 4" evidence="7">
    <location>
        <begin position="129"/>
        <end position="178"/>
    </location>
</feature>
<dbReference type="Proteomes" id="UP000017396">
    <property type="component" value="Chromosome"/>
</dbReference>
<gene>
    <name evidence="8" type="primary">rpoE</name>
    <name evidence="8" type="ORF">GKIL_3012</name>
</gene>
<dbReference type="InterPro" id="IPR013324">
    <property type="entry name" value="RNA_pol_sigma_r3/r4-like"/>
</dbReference>
<evidence type="ECO:0000256" key="4">
    <source>
        <dbReference type="ARBA" id="ARBA00023125"/>
    </source>
</evidence>
<dbReference type="RefSeq" id="WP_023174504.1">
    <property type="nucleotide sequence ID" value="NC_022600.1"/>
</dbReference>
<evidence type="ECO:0000256" key="5">
    <source>
        <dbReference type="ARBA" id="ARBA00023163"/>
    </source>
</evidence>
<dbReference type="InterPro" id="IPR007627">
    <property type="entry name" value="RNA_pol_sigma70_r2"/>
</dbReference>
<name>U5QK36_GLOK1</name>
<dbReference type="KEGG" id="glj:GKIL_3012"/>
<keyword evidence="4" id="KW-0238">DNA-binding</keyword>
<dbReference type="CDD" id="cd06171">
    <property type="entry name" value="Sigma70_r4"/>
    <property type="match status" value="1"/>
</dbReference>
<feature type="domain" description="RNA polymerase sigma-70 region 2" evidence="6">
    <location>
        <begin position="30"/>
        <end position="98"/>
    </location>
</feature>
<evidence type="ECO:0000256" key="3">
    <source>
        <dbReference type="ARBA" id="ARBA00023082"/>
    </source>
</evidence>
<sequence>MRADATVTQVSDEQLVQRASRSDSQAFRELYQRYVAKVRGLLFQMTGDGDGLDDLTQEVFVKVFRALPSFRGDSQFSTWLFRIAVNCCQDARRRRGRRPVAVPIDQLPLAAHSEDPLKRLDREELVARALQTLKDEHRLVVVLHDLQDRPQEEIAKILNVPVGTVKSRLFYARRQLREWFYAQGIEL</sequence>
<comment type="similarity">
    <text evidence="1">Belongs to the sigma-70 factor family. ECF subfamily.</text>
</comment>
<keyword evidence="5" id="KW-0804">Transcription</keyword>
<dbReference type="OrthoDB" id="9784984at2"/>
<dbReference type="PANTHER" id="PTHR43133:SF51">
    <property type="entry name" value="RNA POLYMERASE SIGMA FACTOR"/>
    <property type="match status" value="1"/>
</dbReference>
<keyword evidence="2" id="KW-0805">Transcription regulation</keyword>
<dbReference type="STRING" id="1183438.GKIL_3012"/>
<dbReference type="InterPro" id="IPR007630">
    <property type="entry name" value="RNA_pol_sigma70_r4"/>
</dbReference>
<evidence type="ECO:0000256" key="2">
    <source>
        <dbReference type="ARBA" id="ARBA00023015"/>
    </source>
</evidence>
<dbReference type="GO" id="GO:0003677">
    <property type="term" value="F:DNA binding"/>
    <property type="evidence" value="ECO:0007669"/>
    <property type="project" value="UniProtKB-KW"/>
</dbReference>
<dbReference type="Gene3D" id="1.10.1740.10">
    <property type="match status" value="1"/>
</dbReference>
<evidence type="ECO:0000259" key="7">
    <source>
        <dbReference type="Pfam" id="PF04545"/>
    </source>
</evidence>
<dbReference type="EMBL" id="CP003587">
    <property type="protein sequence ID" value="AGY59258.1"/>
    <property type="molecule type" value="Genomic_DNA"/>
</dbReference>
<protein>
    <submittedName>
        <fullName evidence="8">RNA polymerase sigma factor</fullName>
    </submittedName>
</protein>
<keyword evidence="3" id="KW-0731">Sigma factor</keyword>